<evidence type="ECO:0000256" key="11">
    <source>
        <dbReference type="SAM" id="MobiDB-lite"/>
    </source>
</evidence>
<keyword evidence="14" id="KW-1185">Reference proteome</keyword>
<dbReference type="GO" id="GO:0016226">
    <property type="term" value="P:iron-sulfur cluster assembly"/>
    <property type="evidence" value="ECO:0007669"/>
    <property type="project" value="UniProtKB-UniRule"/>
</dbReference>
<evidence type="ECO:0000259" key="12">
    <source>
        <dbReference type="Pfam" id="PF05093"/>
    </source>
</evidence>
<feature type="short sequence motif" description="Cx2C motif 1" evidence="10">
    <location>
        <begin position="251"/>
        <end position="254"/>
    </location>
</feature>
<dbReference type="Gene3D" id="3.40.50.150">
    <property type="entry name" value="Vaccinia Virus protein VP39"/>
    <property type="match status" value="1"/>
</dbReference>
<dbReference type="SUPFAM" id="SSF53335">
    <property type="entry name" value="S-adenosyl-L-methionine-dependent methyltransferases"/>
    <property type="match status" value="1"/>
</dbReference>
<comment type="caution">
    <text evidence="13">The sequence shown here is derived from an EMBL/GenBank/DDBJ whole genome shotgun (WGS) entry which is preliminary data.</text>
</comment>
<protein>
    <recommendedName>
        <fullName evidence="10">Anamorsin homolog</fullName>
    </recommendedName>
    <alternativeName>
        <fullName evidence="10">Fe-S cluster assembly protein DRE2 homolog</fullName>
    </alternativeName>
</protein>
<accession>X6MX54</accession>
<keyword evidence="7 10" id="KW-0408">Iron</keyword>
<evidence type="ECO:0000256" key="8">
    <source>
        <dbReference type="ARBA" id="ARBA00023014"/>
    </source>
</evidence>
<evidence type="ECO:0000256" key="2">
    <source>
        <dbReference type="ARBA" id="ARBA00008169"/>
    </source>
</evidence>
<evidence type="ECO:0000256" key="1">
    <source>
        <dbReference type="ARBA" id="ARBA00001966"/>
    </source>
</evidence>
<feature type="binding site" evidence="10">
    <location>
        <position position="254"/>
    </location>
    <ligand>
        <name>[4Fe-4S] cluster</name>
        <dbReference type="ChEBI" id="CHEBI:49883"/>
    </ligand>
</feature>
<keyword evidence="9 10" id="KW-0496">Mitochondrion</keyword>
<feature type="binding site" evidence="10">
    <location>
        <position position="226"/>
    </location>
    <ligand>
        <name>[2Fe-2S] cluster</name>
        <dbReference type="ChEBI" id="CHEBI:190135"/>
    </ligand>
</feature>
<feature type="short sequence motif" description="Cx2C motif 2" evidence="10">
    <location>
        <begin position="262"/>
        <end position="265"/>
    </location>
</feature>
<dbReference type="GO" id="GO:0005758">
    <property type="term" value="C:mitochondrial intermembrane space"/>
    <property type="evidence" value="ECO:0007669"/>
    <property type="project" value="UniProtKB-SubCell"/>
</dbReference>
<dbReference type="InterPro" id="IPR046408">
    <property type="entry name" value="CIAPIN1"/>
</dbReference>
<keyword evidence="5 10" id="KW-0001">2Fe-2S</keyword>
<feature type="binding site" evidence="10">
    <location>
        <position position="251"/>
    </location>
    <ligand>
        <name>[4Fe-4S] cluster</name>
        <dbReference type="ChEBI" id="CHEBI:49883"/>
    </ligand>
</feature>
<dbReference type="PANTHER" id="PTHR13273">
    <property type="entry name" value="ANAMORSIN"/>
    <property type="match status" value="1"/>
</dbReference>
<keyword evidence="3 10" id="KW-0004">4Fe-4S</keyword>
<sequence>MEKQKQVTFPGLESNKEVLFLSGKNERLPRIIVQLDKTELSKLQSDRYDMICGVTNVPYPPELLVHILRVLKPGGTIAIQLPSSADMKRSLLFGGFENIQQIDVSSSKQIEEAPSEVQFIGTKPQIRMTAAKLTLKAKPTSNGTSANSESEHKQNSEQTKTTTDTATSGNGAKVWSFNPTQIADIGLEDEDALLDHETEKVVIPKTSVKENCDVTTSRKPCKNCTCGRAEKWKKEQQNATNQDSKPAESACGKCHLGDAFRCASCPYLGMPAFDPAKTGDAVKLSLATDDI</sequence>
<keyword evidence="6 10" id="KW-0479">Metal-binding</keyword>
<feature type="binding site" evidence="10">
    <location>
        <position position="212"/>
    </location>
    <ligand>
        <name>[2Fe-2S] cluster</name>
        <dbReference type="ChEBI" id="CHEBI:190135"/>
    </ligand>
</feature>
<evidence type="ECO:0000256" key="3">
    <source>
        <dbReference type="ARBA" id="ARBA00022485"/>
    </source>
</evidence>
<comment type="subcellular location">
    <subcellularLocation>
        <location evidence="10">Cytoplasm</location>
    </subcellularLocation>
    <subcellularLocation>
        <location evidence="10">Mitochondrion intermembrane space</location>
    </subcellularLocation>
</comment>
<feature type="binding site" evidence="10">
    <location>
        <position position="262"/>
    </location>
    <ligand>
        <name>[4Fe-4S] cluster</name>
        <dbReference type="ChEBI" id="CHEBI:49883"/>
    </ligand>
</feature>
<feature type="region of interest" description="Fe-S binding site B" evidence="10">
    <location>
        <begin position="251"/>
        <end position="265"/>
    </location>
</feature>
<dbReference type="Pfam" id="PF05093">
    <property type="entry name" value="CIAPIN1"/>
    <property type="match status" value="1"/>
</dbReference>
<dbReference type="Proteomes" id="UP000023152">
    <property type="component" value="Unassembled WGS sequence"/>
</dbReference>
<evidence type="ECO:0000256" key="5">
    <source>
        <dbReference type="ARBA" id="ARBA00022714"/>
    </source>
</evidence>
<keyword evidence="8 10" id="KW-0411">Iron-sulfur</keyword>
<dbReference type="GO" id="GO:0009055">
    <property type="term" value="F:electron transfer activity"/>
    <property type="evidence" value="ECO:0007669"/>
    <property type="project" value="UniProtKB-UniRule"/>
</dbReference>
<feature type="binding site" evidence="10">
    <location>
        <position position="224"/>
    </location>
    <ligand>
        <name>[2Fe-2S] cluster</name>
        <dbReference type="ChEBI" id="CHEBI:190135"/>
    </ligand>
</feature>
<evidence type="ECO:0000256" key="10">
    <source>
        <dbReference type="HAMAP-Rule" id="MF_03115"/>
    </source>
</evidence>
<dbReference type="InterPro" id="IPR029063">
    <property type="entry name" value="SAM-dependent_MTases_sf"/>
</dbReference>
<comment type="domain">
    <text evidence="10">The twin Cx2C motifs are involved in the recognition by the mitochondrial MIA40-ERV1 disulfide relay system. The formation of 2 disulfide bonds in the Cx2C motifs through dithiol/disulfide exchange reactions effectively traps the protein in the mitochondrial intermembrane space.</text>
</comment>
<dbReference type="HAMAP" id="MF_03115">
    <property type="entry name" value="Anamorsin"/>
    <property type="match status" value="1"/>
</dbReference>
<feature type="region of interest" description="Disordered" evidence="11">
    <location>
        <begin position="136"/>
        <end position="174"/>
    </location>
</feature>
<dbReference type="OrthoDB" id="311633at2759"/>
<evidence type="ECO:0000256" key="4">
    <source>
        <dbReference type="ARBA" id="ARBA00022490"/>
    </source>
</evidence>
<comment type="caution">
    <text evidence="10">Lacks conserved residue(s) required for the propagation of feature annotation.</text>
</comment>
<comment type="function">
    <text evidence="10">Component of the cytosolic iron-sulfur (Fe-S) protein assembly (CIA) machinery. Required for the maturation of extramitochondrial Fe-S proteins. Part of an electron transfer chain functioning in an early step of cytosolic Fe-S biogenesis, facilitating the de novo assembly of a [4Fe-4S] cluster on the cytosolic Fe-S scaffold complex. Electrons are transferred from NADPH via a FAD- and FMN-containing diflavin oxidoreductase. Together with the diflavin oxidoreductase, also required for the assembly of the diferric tyrosyl radical cofactor of ribonucleotide reductase (RNR), probably by providing electrons for reduction during radical cofactor maturation in the catalytic small subunit.</text>
</comment>
<proteinExistence type="inferred from homology"/>
<comment type="cofactor">
    <cofactor evidence="10">
        <name>[2Fe-2S] cluster</name>
        <dbReference type="ChEBI" id="CHEBI:190135"/>
    </cofactor>
</comment>
<dbReference type="EMBL" id="ASPP01014692">
    <property type="protein sequence ID" value="ETO18605.1"/>
    <property type="molecule type" value="Genomic_DNA"/>
</dbReference>
<dbReference type="InterPro" id="IPR007785">
    <property type="entry name" value="Anamorsin"/>
</dbReference>
<comment type="cofactor">
    <cofactor evidence="1 10">
        <name>[4Fe-4S] cluster</name>
        <dbReference type="ChEBI" id="CHEBI:49883"/>
    </cofactor>
</comment>
<dbReference type="PANTHER" id="PTHR13273:SF14">
    <property type="entry name" value="ANAMORSIN"/>
    <property type="match status" value="1"/>
</dbReference>
<organism evidence="13 14">
    <name type="scientific">Reticulomyxa filosa</name>
    <dbReference type="NCBI Taxonomy" id="46433"/>
    <lineage>
        <taxon>Eukaryota</taxon>
        <taxon>Sar</taxon>
        <taxon>Rhizaria</taxon>
        <taxon>Retaria</taxon>
        <taxon>Foraminifera</taxon>
        <taxon>Monothalamids</taxon>
        <taxon>Reticulomyxidae</taxon>
        <taxon>Reticulomyxa</taxon>
    </lineage>
</organism>
<dbReference type="OMA" id="ANDDCEV"/>
<dbReference type="GO" id="GO:0051537">
    <property type="term" value="F:2 iron, 2 sulfur cluster binding"/>
    <property type="evidence" value="ECO:0007669"/>
    <property type="project" value="UniProtKB-UniRule"/>
</dbReference>
<feature type="binding site" evidence="10">
    <location>
        <position position="265"/>
    </location>
    <ligand>
        <name>[4Fe-4S] cluster</name>
        <dbReference type="ChEBI" id="CHEBI:49883"/>
    </ligand>
</feature>
<name>X6MX54_RETFI</name>
<dbReference type="AlphaFoldDB" id="X6MX54"/>
<feature type="domain" description="Anamorsin C-terminal" evidence="12">
    <location>
        <begin position="209"/>
        <end position="277"/>
    </location>
</feature>
<evidence type="ECO:0000256" key="9">
    <source>
        <dbReference type="ARBA" id="ARBA00023128"/>
    </source>
</evidence>
<comment type="subunit">
    <text evidence="10">Monomer.</text>
</comment>
<gene>
    <name evidence="13" type="ORF">RFI_18663</name>
</gene>
<feature type="binding site" evidence="10">
    <location>
        <position position="221"/>
    </location>
    <ligand>
        <name>[2Fe-2S] cluster</name>
        <dbReference type="ChEBI" id="CHEBI:190135"/>
    </ligand>
</feature>
<dbReference type="GO" id="GO:0046872">
    <property type="term" value="F:metal ion binding"/>
    <property type="evidence" value="ECO:0007669"/>
    <property type="project" value="UniProtKB-KW"/>
</dbReference>
<reference evidence="13 14" key="1">
    <citation type="journal article" date="2013" name="Curr. Biol.">
        <title>The Genome of the Foraminiferan Reticulomyxa filosa.</title>
        <authorList>
            <person name="Glockner G."/>
            <person name="Hulsmann N."/>
            <person name="Schleicher M."/>
            <person name="Noegel A.A."/>
            <person name="Eichinger L."/>
            <person name="Gallinger C."/>
            <person name="Pawlowski J."/>
            <person name="Sierra R."/>
            <person name="Euteneuer U."/>
            <person name="Pillet L."/>
            <person name="Moustafa A."/>
            <person name="Platzer M."/>
            <person name="Groth M."/>
            <person name="Szafranski K."/>
            <person name="Schliwa M."/>
        </authorList>
    </citation>
    <scope>NUCLEOTIDE SEQUENCE [LARGE SCALE GENOMIC DNA]</scope>
</reference>
<feature type="compositionally biased region" description="Polar residues" evidence="11">
    <location>
        <begin position="156"/>
        <end position="170"/>
    </location>
</feature>
<dbReference type="GO" id="GO:0051539">
    <property type="term" value="F:4 iron, 4 sulfur cluster binding"/>
    <property type="evidence" value="ECO:0007669"/>
    <property type="project" value="UniProtKB-KW"/>
</dbReference>
<evidence type="ECO:0000256" key="6">
    <source>
        <dbReference type="ARBA" id="ARBA00022723"/>
    </source>
</evidence>
<feature type="compositionally biased region" description="Polar residues" evidence="11">
    <location>
        <begin position="139"/>
        <end position="148"/>
    </location>
</feature>
<keyword evidence="4 10" id="KW-0963">Cytoplasm</keyword>
<comment type="similarity">
    <text evidence="2 10">Belongs to the anamorsin family.</text>
</comment>
<evidence type="ECO:0000313" key="14">
    <source>
        <dbReference type="Proteomes" id="UP000023152"/>
    </source>
</evidence>
<comment type="domain">
    <text evidence="10">The C-terminal domain binds 2 Fe-S clusters but is otherwise mostly in an intrinsically disordered conformation.</text>
</comment>
<evidence type="ECO:0000313" key="13">
    <source>
        <dbReference type="EMBL" id="ETO18605.1"/>
    </source>
</evidence>
<evidence type="ECO:0000256" key="7">
    <source>
        <dbReference type="ARBA" id="ARBA00023004"/>
    </source>
</evidence>
<comment type="domain">
    <text evidence="10">The N-terminal domain has structural similarity with S-adenosyl-L-methionine-dependent methyltransferases, but does not bind S-adenosyl-L-methionine. It is required for correct assembly of the 2 Fe-S clusters.</text>
</comment>